<dbReference type="PANTHER" id="PTHR20857">
    <property type="entry name" value="THIAMINE-PHOSPHATE PYROPHOSPHORYLASE"/>
    <property type="match status" value="1"/>
</dbReference>
<comment type="function">
    <text evidence="3">Condenses 4-methyl-5-(beta-hydroxyethyl)thiazole monophosphate (THZ-P) and 2-methyl-4-amino-5-hydroxymethyl pyrimidine pyrophosphate (HMP-PP) to form thiamine monophosphate (TMP).</text>
</comment>
<comment type="catalytic activity">
    <reaction evidence="13">
        <text>4-methyl-5-(2-phosphooxyethyl)-thiazole + 4-amino-2-methyl-5-(diphosphooxymethyl)pyrimidine + H(+) = thiamine phosphate + diphosphate</text>
        <dbReference type="Rhea" id="RHEA:22328"/>
        <dbReference type="ChEBI" id="CHEBI:15378"/>
        <dbReference type="ChEBI" id="CHEBI:33019"/>
        <dbReference type="ChEBI" id="CHEBI:37575"/>
        <dbReference type="ChEBI" id="CHEBI:57841"/>
        <dbReference type="ChEBI" id="CHEBI:58296"/>
        <dbReference type="EC" id="2.5.1.3"/>
    </reaction>
</comment>
<comment type="pathway">
    <text evidence="4">Cofactor biosynthesis; thiamine diphosphate biosynthesis; 4-methyl-5-(2-phosphoethyl)-thiazole from 5-(2-hydroxyethyl)-4-methylthiazole: step 1/1.</text>
</comment>
<organism evidence="19 20">
    <name type="scientific">Nadsonia fulvescens var. elongata DSM 6958</name>
    <dbReference type="NCBI Taxonomy" id="857566"/>
    <lineage>
        <taxon>Eukaryota</taxon>
        <taxon>Fungi</taxon>
        <taxon>Dikarya</taxon>
        <taxon>Ascomycota</taxon>
        <taxon>Saccharomycotina</taxon>
        <taxon>Dipodascomycetes</taxon>
        <taxon>Dipodascales</taxon>
        <taxon>Dipodascales incertae sedis</taxon>
        <taxon>Nadsonia</taxon>
    </lineage>
</organism>
<evidence type="ECO:0000256" key="5">
    <source>
        <dbReference type="ARBA" id="ARBA00005165"/>
    </source>
</evidence>
<dbReference type="InterPro" id="IPR000417">
    <property type="entry name" value="Hyethyz_kinase"/>
</dbReference>
<dbReference type="Pfam" id="PF02110">
    <property type="entry name" value="HK"/>
    <property type="match status" value="1"/>
</dbReference>
<dbReference type="SUPFAM" id="SSF53613">
    <property type="entry name" value="Ribokinase-like"/>
    <property type="match status" value="1"/>
</dbReference>
<evidence type="ECO:0000259" key="18">
    <source>
        <dbReference type="Pfam" id="PF02581"/>
    </source>
</evidence>
<dbReference type="FunFam" id="3.20.20.70:FF:000104">
    <property type="entry name" value="Thiamine biosynthetic bifunctional enzyme"/>
    <property type="match status" value="1"/>
</dbReference>
<dbReference type="InterPro" id="IPR034291">
    <property type="entry name" value="TMP_synthase"/>
</dbReference>
<dbReference type="NCBIfam" id="NF006830">
    <property type="entry name" value="PRK09355.1"/>
    <property type="match status" value="1"/>
</dbReference>
<dbReference type="AlphaFoldDB" id="A0A1E3PP80"/>
<evidence type="ECO:0000313" key="20">
    <source>
        <dbReference type="Proteomes" id="UP000095009"/>
    </source>
</evidence>
<evidence type="ECO:0000256" key="1">
    <source>
        <dbReference type="ARBA" id="ARBA00001771"/>
    </source>
</evidence>
<keyword evidence="10" id="KW-0067">ATP-binding</keyword>
<dbReference type="Pfam" id="PF02581">
    <property type="entry name" value="TMP-TENI"/>
    <property type="match status" value="1"/>
</dbReference>
<sequence length="548" mass="58518">MQSIDYSVYLVTDSTMIPEGHTLLQQVEQAIENGATIIQLREKEEDTKTFIQKAEKIHAMTKKAGIPLIINDRVDVVLAIDAEGLHIGQDDMNAKKARELIGTDKILGISVGTPEEARKAILDEVDYVGIGAAFSTKTKKLRRTPQGVSGIREILKVLRDDTPKGANKIKAVAIGGINHSNVQHVLFSAAVPGRALDGVAIVSCIMASKTPGEATKTLVELVKSQGPWVSNQADLDFININDDTYEENIRSLGELASIVTEVSPFVHHITNNVIKNLSANATLAVGASPAMSECAEEFSDFAQIADGGLLVNMGTPSRDAVEVYRRAIVEYNKKGRPVIFDPVAVGASSARKAAAADILNAGVITVIKGNEGEITSLAGVEGAQMKGVDTIDNSSTIEDKIDIARKLALDTRSTVLMTGEIDVLVEANNSSIAGDYTASWNPRTWIFENGHEYLSKITGAGCVLGSLITAFCAANNKAFGSFESTATALLLYTIAAETAAAKESVNGPGTFVPALLDEIYKISEMSKKNDYTWLDVAKIGIVDPVVDE</sequence>
<evidence type="ECO:0000256" key="15">
    <source>
        <dbReference type="ARBA" id="ARBA00047883"/>
    </source>
</evidence>
<keyword evidence="20" id="KW-1185">Reference proteome</keyword>
<dbReference type="EMBL" id="KV454407">
    <property type="protein sequence ID" value="ODQ67236.1"/>
    <property type="molecule type" value="Genomic_DNA"/>
</dbReference>
<dbReference type="OrthoDB" id="4994at2759"/>
<evidence type="ECO:0000256" key="14">
    <source>
        <dbReference type="ARBA" id="ARBA00047851"/>
    </source>
</evidence>
<comment type="similarity">
    <text evidence="16">In the C-terminal section; belongs to the Thz kinase family.</text>
</comment>
<evidence type="ECO:0000256" key="13">
    <source>
        <dbReference type="ARBA" id="ARBA00047334"/>
    </source>
</evidence>
<dbReference type="PANTHER" id="PTHR20857:SF23">
    <property type="entry name" value="THIAMINE BIOSYNTHETIC BIFUNCTIONAL ENZYME"/>
    <property type="match status" value="1"/>
</dbReference>
<comment type="catalytic activity">
    <reaction evidence="15">
        <text>2-[(2R,5Z)-2-carboxy-4-methylthiazol-5(2H)-ylidene]ethyl phosphate + 4-amino-2-methyl-5-(diphosphooxymethyl)pyrimidine + 2 H(+) = thiamine phosphate + CO2 + diphosphate</text>
        <dbReference type="Rhea" id="RHEA:47844"/>
        <dbReference type="ChEBI" id="CHEBI:15378"/>
        <dbReference type="ChEBI" id="CHEBI:16526"/>
        <dbReference type="ChEBI" id="CHEBI:33019"/>
        <dbReference type="ChEBI" id="CHEBI:37575"/>
        <dbReference type="ChEBI" id="CHEBI:57841"/>
        <dbReference type="ChEBI" id="CHEBI:62899"/>
        <dbReference type="EC" id="2.5.1.3"/>
    </reaction>
</comment>
<keyword evidence="9" id="KW-0418">Kinase</keyword>
<dbReference type="Gene3D" id="3.20.20.70">
    <property type="entry name" value="Aldolase class I"/>
    <property type="match status" value="1"/>
</dbReference>
<dbReference type="HAMAP" id="MF_00228">
    <property type="entry name" value="Thz_kinase"/>
    <property type="match status" value="1"/>
</dbReference>
<comment type="similarity">
    <text evidence="17">In the N-terminal section; belongs to the thiamine-phosphate synthase family.</text>
</comment>
<dbReference type="InterPro" id="IPR036206">
    <property type="entry name" value="ThiamineP_synth_sf"/>
</dbReference>
<evidence type="ECO:0000256" key="6">
    <source>
        <dbReference type="ARBA" id="ARBA00022679"/>
    </source>
</evidence>
<comment type="catalytic activity">
    <reaction evidence="14">
        <text>2-(2-carboxy-4-methylthiazol-5-yl)ethyl phosphate + 4-amino-2-methyl-5-(diphosphooxymethyl)pyrimidine + 2 H(+) = thiamine phosphate + CO2 + diphosphate</text>
        <dbReference type="Rhea" id="RHEA:47848"/>
        <dbReference type="ChEBI" id="CHEBI:15378"/>
        <dbReference type="ChEBI" id="CHEBI:16526"/>
        <dbReference type="ChEBI" id="CHEBI:33019"/>
        <dbReference type="ChEBI" id="CHEBI:37575"/>
        <dbReference type="ChEBI" id="CHEBI:57841"/>
        <dbReference type="ChEBI" id="CHEBI:62890"/>
        <dbReference type="EC" id="2.5.1.3"/>
    </reaction>
</comment>
<comment type="cofactor">
    <cofactor evidence="2">
        <name>Mg(2+)</name>
        <dbReference type="ChEBI" id="CHEBI:18420"/>
    </cofactor>
</comment>
<dbReference type="Proteomes" id="UP000095009">
    <property type="component" value="Unassembled WGS sequence"/>
</dbReference>
<dbReference type="HAMAP" id="MF_00097">
    <property type="entry name" value="TMP_synthase"/>
    <property type="match status" value="1"/>
</dbReference>
<evidence type="ECO:0000256" key="9">
    <source>
        <dbReference type="ARBA" id="ARBA00022777"/>
    </source>
</evidence>
<dbReference type="GO" id="GO:0000287">
    <property type="term" value="F:magnesium ion binding"/>
    <property type="evidence" value="ECO:0007669"/>
    <property type="project" value="InterPro"/>
</dbReference>
<evidence type="ECO:0000256" key="7">
    <source>
        <dbReference type="ARBA" id="ARBA00022723"/>
    </source>
</evidence>
<dbReference type="GO" id="GO:0004417">
    <property type="term" value="F:hydroxyethylthiazole kinase activity"/>
    <property type="evidence" value="ECO:0007669"/>
    <property type="project" value="UniProtKB-EC"/>
</dbReference>
<comment type="catalytic activity">
    <reaction evidence="1">
        <text>5-(2-hydroxyethyl)-4-methylthiazole + ATP = 4-methyl-5-(2-phosphooxyethyl)-thiazole + ADP + H(+)</text>
        <dbReference type="Rhea" id="RHEA:24212"/>
        <dbReference type="ChEBI" id="CHEBI:15378"/>
        <dbReference type="ChEBI" id="CHEBI:17957"/>
        <dbReference type="ChEBI" id="CHEBI:30616"/>
        <dbReference type="ChEBI" id="CHEBI:58296"/>
        <dbReference type="ChEBI" id="CHEBI:456216"/>
        <dbReference type="EC" id="2.7.1.50"/>
    </reaction>
</comment>
<evidence type="ECO:0000313" key="19">
    <source>
        <dbReference type="EMBL" id="ODQ67236.1"/>
    </source>
</evidence>
<evidence type="ECO:0000256" key="17">
    <source>
        <dbReference type="ARBA" id="ARBA00061283"/>
    </source>
</evidence>
<dbReference type="SUPFAM" id="SSF51391">
    <property type="entry name" value="Thiamin phosphate synthase"/>
    <property type="match status" value="1"/>
</dbReference>
<dbReference type="Gene3D" id="3.40.1190.20">
    <property type="match status" value="1"/>
</dbReference>
<evidence type="ECO:0000256" key="4">
    <source>
        <dbReference type="ARBA" id="ARBA00004868"/>
    </source>
</evidence>
<evidence type="ECO:0000256" key="10">
    <source>
        <dbReference type="ARBA" id="ARBA00022840"/>
    </source>
</evidence>
<accession>A0A1E3PP80</accession>
<comment type="pathway">
    <text evidence="5">Cofactor biosynthesis; thiamine diphosphate biosynthesis; thiamine phosphate from 4-amino-2-methyl-5-diphosphomethylpyrimidine and 4-methyl-5-(2-phosphoethyl)-thiazole: step 1/1.</text>
</comment>
<dbReference type="GO" id="GO:0009228">
    <property type="term" value="P:thiamine biosynthetic process"/>
    <property type="evidence" value="ECO:0007669"/>
    <property type="project" value="UniProtKB-KW"/>
</dbReference>
<dbReference type="CDD" id="cd00564">
    <property type="entry name" value="TMP_TenI"/>
    <property type="match status" value="1"/>
</dbReference>
<keyword evidence="12" id="KW-0784">Thiamine biosynthesis</keyword>
<evidence type="ECO:0000256" key="2">
    <source>
        <dbReference type="ARBA" id="ARBA00001946"/>
    </source>
</evidence>
<keyword evidence="6" id="KW-0808">Transferase</keyword>
<dbReference type="InterPro" id="IPR022998">
    <property type="entry name" value="ThiamineP_synth_TenI"/>
</dbReference>
<evidence type="ECO:0000256" key="3">
    <source>
        <dbReference type="ARBA" id="ARBA00003814"/>
    </source>
</evidence>
<proteinExistence type="inferred from homology"/>
<dbReference type="GO" id="GO:0005524">
    <property type="term" value="F:ATP binding"/>
    <property type="evidence" value="ECO:0007669"/>
    <property type="project" value="UniProtKB-KW"/>
</dbReference>
<dbReference type="UniPathway" id="UPA00060">
    <property type="reaction ID" value="UER00139"/>
</dbReference>
<dbReference type="GO" id="GO:0005737">
    <property type="term" value="C:cytoplasm"/>
    <property type="evidence" value="ECO:0007669"/>
    <property type="project" value="TreeGrafter"/>
</dbReference>
<dbReference type="PRINTS" id="PR01099">
    <property type="entry name" value="HYETHTZKNASE"/>
</dbReference>
<evidence type="ECO:0000256" key="8">
    <source>
        <dbReference type="ARBA" id="ARBA00022741"/>
    </source>
</evidence>
<dbReference type="InterPro" id="IPR029056">
    <property type="entry name" value="Ribokinase-like"/>
</dbReference>
<dbReference type="GO" id="GO:0009229">
    <property type="term" value="P:thiamine diphosphate biosynthetic process"/>
    <property type="evidence" value="ECO:0007669"/>
    <property type="project" value="UniProtKB-UniPathway"/>
</dbReference>
<keyword evidence="11" id="KW-0460">Magnesium</keyword>
<dbReference type="STRING" id="857566.A0A1E3PP80"/>
<name>A0A1E3PP80_9ASCO</name>
<evidence type="ECO:0000256" key="11">
    <source>
        <dbReference type="ARBA" id="ARBA00022842"/>
    </source>
</evidence>
<dbReference type="InterPro" id="IPR013785">
    <property type="entry name" value="Aldolase_TIM"/>
</dbReference>
<dbReference type="GO" id="GO:0004789">
    <property type="term" value="F:thiamine-phosphate diphosphorylase activity"/>
    <property type="evidence" value="ECO:0007669"/>
    <property type="project" value="UniProtKB-EC"/>
</dbReference>
<dbReference type="NCBIfam" id="TIGR00693">
    <property type="entry name" value="thiE"/>
    <property type="match status" value="1"/>
</dbReference>
<evidence type="ECO:0000256" key="12">
    <source>
        <dbReference type="ARBA" id="ARBA00022977"/>
    </source>
</evidence>
<gene>
    <name evidence="19" type="ORF">NADFUDRAFT_81786</name>
</gene>
<keyword evidence="7" id="KW-0479">Metal-binding</keyword>
<feature type="domain" description="Thiamine phosphate synthase/TenI" evidence="18">
    <location>
        <begin position="8"/>
        <end position="205"/>
    </location>
</feature>
<reference evidence="19 20" key="1">
    <citation type="journal article" date="2016" name="Proc. Natl. Acad. Sci. U.S.A.">
        <title>Comparative genomics of biotechnologically important yeasts.</title>
        <authorList>
            <person name="Riley R."/>
            <person name="Haridas S."/>
            <person name="Wolfe K.H."/>
            <person name="Lopes M.R."/>
            <person name="Hittinger C.T."/>
            <person name="Goeker M."/>
            <person name="Salamov A.A."/>
            <person name="Wisecaver J.H."/>
            <person name="Long T.M."/>
            <person name="Calvey C.H."/>
            <person name="Aerts A.L."/>
            <person name="Barry K.W."/>
            <person name="Choi C."/>
            <person name="Clum A."/>
            <person name="Coughlan A.Y."/>
            <person name="Deshpande S."/>
            <person name="Douglass A.P."/>
            <person name="Hanson S.J."/>
            <person name="Klenk H.-P."/>
            <person name="LaButti K.M."/>
            <person name="Lapidus A."/>
            <person name="Lindquist E.A."/>
            <person name="Lipzen A.M."/>
            <person name="Meier-Kolthoff J.P."/>
            <person name="Ohm R.A."/>
            <person name="Otillar R.P."/>
            <person name="Pangilinan J.L."/>
            <person name="Peng Y."/>
            <person name="Rokas A."/>
            <person name="Rosa C.A."/>
            <person name="Scheuner C."/>
            <person name="Sibirny A.A."/>
            <person name="Slot J.C."/>
            <person name="Stielow J.B."/>
            <person name="Sun H."/>
            <person name="Kurtzman C.P."/>
            <person name="Blackwell M."/>
            <person name="Grigoriev I.V."/>
            <person name="Jeffries T.W."/>
        </authorList>
    </citation>
    <scope>NUCLEOTIDE SEQUENCE [LARGE SCALE GENOMIC DNA]</scope>
    <source>
        <strain evidence="19 20">DSM 6958</strain>
    </source>
</reference>
<keyword evidence="8" id="KW-0547">Nucleotide-binding</keyword>
<evidence type="ECO:0000256" key="16">
    <source>
        <dbReference type="ARBA" id="ARBA00061146"/>
    </source>
</evidence>
<dbReference type="CDD" id="cd01170">
    <property type="entry name" value="THZ_kinase"/>
    <property type="match status" value="1"/>
</dbReference>
<protein>
    <submittedName>
        <fullName evidence="19">Thiamine biosynthetic bifunctional enzyme</fullName>
    </submittedName>
</protein>